<keyword evidence="3" id="KW-1185">Reference proteome</keyword>
<feature type="domain" description="HTH luxR-type" evidence="1">
    <location>
        <begin position="176"/>
        <end position="233"/>
    </location>
</feature>
<dbReference type="SMART" id="SM00421">
    <property type="entry name" value="HTH_LUXR"/>
    <property type="match status" value="1"/>
</dbReference>
<proteinExistence type="predicted"/>
<sequence>MLEAGQSSDDLNRIVRSIGQYLGADISLLFLGAPPHKGQQWILHHGIDTSDFDFYLRHSRDDIYLQHYLGQSLSGSMIALQEMLPIKQISDNWFLEEMIPRMAVDYSVSGIFPISDGKILSLSFHRYNQPFSYKSQQLMQQLLEMLAPWGQFFIARNTLENLYGSAPISRGMLKLPSTLTQAEHNVVSLLAQGYDGSEITAIRGVSKETTKSQIKSILHKTGCRHQNQLINQIYCGFEK</sequence>
<protein>
    <recommendedName>
        <fullName evidence="1">HTH luxR-type domain-containing protein</fullName>
    </recommendedName>
</protein>
<dbReference type="Proteomes" id="UP000738517">
    <property type="component" value="Unassembled WGS sequence"/>
</dbReference>
<dbReference type="Gene3D" id="1.10.10.10">
    <property type="entry name" value="Winged helix-like DNA-binding domain superfamily/Winged helix DNA-binding domain"/>
    <property type="match status" value="1"/>
</dbReference>
<evidence type="ECO:0000313" key="2">
    <source>
        <dbReference type="EMBL" id="NBI53007.1"/>
    </source>
</evidence>
<evidence type="ECO:0000313" key="3">
    <source>
        <dbReference type="Proteomes" id="UP000738517"/>
    </source>
</evidence>
<reference evidence="2 3" key="1">
    <citation type="journal article" date="2017" name="Int. J. Syst. Evol. Microbiol.">
        <title>Photobacterium alginatilyticum sp. nov., a marine bacterium isolated from bottom seawater.</title>
        <authorList>
            <person name="Wang X."/>
            <person name="Wang Y."/>
            <person name="Yang X."/>
            <person name="Sun H."/>
            <person name="Li B."/>
            <person name="Zhang X.H."/>
        </authorList>
    </citation>
    <scope>NUCLEOTIDE SEQUENCE [LARGE SCALE GENOMIC DNA]</scope>
    <source>
        <strain evidence="2 3">P03D4</strain>
    </source>
</reference>
<comment type="caution">
    <text evidence="2">The sequence shown here is derived from an EMBL/GenBank/DDBJ whole genome shotgun (WGS) entry which is preliminary data.</text>
</comment>
<name>A0ABW9YGS9_9GAMM</name>
<dbReference type="SUPFAM" id="SSF46894">
    <property type="entry name" value="C-terminal effector domain of the bipartite response regulators"/>
    <property type="match status" value="1"/>
</dbReference>
<accession>A0ABW9YGS9</accession>
<dbReference type="InterPro" id="IPR016032">
    <property type="entry name" value="Sig_transdc_resp-reg_C-effctor"/>
</dbReference>
<organism evidence="2 3">
    <name type="scientific">Photobacterium alginatilyticum</name>
    <dbReference type="NCBI Taxonomy" id="1775171"/>
    <lineage>
        <taxon>Bacteria</taxon>
        <taxon>Pseudomonadati</taxon>
        <taxon>Pseudomonadota</taxon>
        <taxon>Gammaproteobacteria</taxon>
        <taxon>Vibrionales</taxon>
        <taxon>Vibrionaceae</taxon>
        <taxon>Photobacterium</taxon>
    </lineage>
</organism>
<dbReference type="InterPro" id="IPR000792">
    <property type="entry name" value="Tscrpt_reg_LuxR_C"/>
</dbReference>
<dbReference type="EMBL" id="RSEJ01000009">
    <property type="protein sequence ID" value="NBI53007.1"/>
    <property type="molecule type" value="Genomic_DNA"/>
</dbReference>
<gene>
    <name evidence="2" type="ORF">EIZ48_10505</name>
</gene>
<dbReference type="InterPro" id="IPR036388">
    <property type="entry name" value="WH-like_DNA-bd_sf"/>
</dbReference>
<evidence type="ECO:0000259" key="1">
    <source>
        <dbReference type="SMART" id="SM00421"/>
    </source>
</evidence>